<dbReference type="EMBL" id="JBHFEH010000072">
    <property type="protein sequence ID" value="KAL2049070.1"/>
    <property type="molecule type" value="Genomic_DNA"/>
</dbReference>
<feature type="region of interest" description="Disordered" evidence="1">
    <location>
        <begin position="22"/>
        <end position="41"/>
    </location>
</feature>
<dbReference type="Proteomes" id="UP001590951">
    <property type="component" value="Unassembled WGS sequence"/>
</dbReference>
<organism evidence="2 3">
    <name type="scientific">Lepraria finkii</name>
    <dbReference type="NCBI Taxonomy" id="1340010"/>
    <lineage>
        <taxon>Eukaryota</taxon>
        <taxon>Fungi</taxon>
        <taxon>Dikarya</taxon>
        <taxon>Ascomycota</taxon>
        <taxon>Pezizomycotina</taxon>
        <taxon>Lecanoromycetes</taxon>
        <taxon>OSLEUM clade</taxon>
        <taxon>Lecanoromycetidae</taxon>
        <taxon>Lecanorales</taxon>
        <taxon>Lecanorineae</taxon>
        <taxon>Stereocaulaceae</taxon>
        <taxon>Lepraria</taxon>
    </lineage>
</organism>
<sequence>MTSPDIDTKNELEEIIRSEIEAKAGGSRCIAPPNSEADQDAKQWSKLYEDCVVPPPSPSVFGTSPTSTRSKRVSAEDGPKDSAAADPKDAKTGQAEESGSSELRASTLDFKKTLEEHEGLARERALGLTERISA</sequence>
<evidence type="ECO:0000256" key="1">
    <source>
        <dbReference type="SAM" id="MobiDB-lite"/>
    </source>
</evidence>
<evidence type="ECO:0000313" key="2">
    <source>
        <dbReference type="EMBL" id="KAL2049070.1"/>
    </source>
</evidence>
<reference evidence="2 3" key="1">
    <citation type="submission" date="2024-09" db="EMBL/GenBank/DDBJ databases">
        <title>Rethinking Asexuality: The Enigmatic Case of Functional Sexual Genes in Lepraria (Stereocaulaceae).</title>
        <authorList>
            <person name="Doellman M."/>
            <person name="Sun Y."/>
            <person name="Barcenas-Pena A."/>
            <person name="Lumbsch H.T."/>
            <person name="Grewe F."/>
        </authorList>
    </citation>
    <scope>NUCLEOTIDE SEQUENCE [LARGE SCALE GENOMIC DNA]</scope>
    <source>
        <strain evidence="2 3">Grewe 0041</strain>
    </source>
</reference>
<name>A0ABR4ATN6_9LECA</name>
<feature type="compositionally biased region" description="Polar residues" evidence="1">
    <location>
        <begin position="95"/>
        <end position="104"/>
    </location>
</feature>
<proteinExistence type="predicted"/>
<gene>
    <name evidence="2" type="ORF">ABVK25_010666</name>
</gene>
<comment type="caution">
    <text evidence="2">The sequence shown here is derived from an EMBL/GenBank/DDBJ whole genome shotgun (WGS) entry which is preliminary data.</text>
</comment>
<evidence type="ECO:0000313" key="3">
    <source>
        <dbReference type="Proteomes" id="UP001590951"/>
    </source>
</evidence>
<feature type="region of interest" description="Disordered" evidence="1">
    <location>
        <begin position="54"/>
        <end position="110"/>
    </location>
</feature>
<accession>A0ABR4ATN6</accession>
<keyword evidence="3" id="KW-1185">Reference proteome</keyword>
<protein>
    <submittedName>
        <fullName evidence="2">Uncharacterized protein</fullName>
    </submittedName>
</protein>